<evidence type="ECO:0000313" key="2">
    <source>
        <dbReference type="Proteomes" id="UP000004995"/>
    </source>
</evidence>
<sequence length="52" mass="6050">MATLECGISDGKFVYLRLISDSRADWILKWGEADLPCDLKRPLDRYFGQWSL</sequence>
<reference evidence="2" key="1">
    <citation type="journal article" date="2012" name="Nat. Biotechnol.">
        <title>Reference genome sequence of the model plant Setaria.</title>
        <authorList>
            <person name="Bennetzen J.L."/>
            <person name="Schmutz J."/>
            <person name="Wang H."/>
            <person name="Percifield R."/>
            <person name="Hawkins J."/>
            <person name="Pontaroli A.C."/>
            <person name="Estep M."/>
            <person name="Feng L."/>
            <person name="Vaughn J.N."/>
            <person name="Grimwood J."/>
            <person name="Jenkins J."/>
            <person name="Barry K."/>
            <person name="Lindquist E."/>
            <person name="Hellsten U."/>
            <person name="Deshpande S."/>
            <person name="Wang X."/>
            <person name="Wu X."/>
            <person name="Mitros T."/>
            <person name="Triplett J."/>
            <person name="Yang X."/>
            <person name="Ye C.Y."/>
            <person name="Mauro-Herrera M."/>
            <person name="Wang L."/>
            <person name="Li P."/>
            <person name="Sharma M."/>
            <person name="Sharma R."/>
            <person name="Ronald P.C."/>
            <person name="Panaud O."/>
            <person name="Kellogg E.A."/>
            <person name="Brutnell T.P."/>
            <person name="Doust A.N."/>
            <person name="Tuskan G.A."/>
            <person name="Rokhsar D."/>
            <person name="Devos K.M."/>
        </authorList>
    </citation>
    <scope>NUCLEOTIDE SEQUENCE [LARGE SCALE GENOMIC DNA]</scope>
    <source>
        <strain evidence="2">cv. Yugu1</strain>
    </source>
</reference>
<protein>
    <submittedName>
        <fullName evidence="1">Uncharacterized protein</fullName>
    </submittedName>
</protein>
<dbReference type="InParanoid" id="K3YFU3"/>
<organism evidence="1 2">
    <name type="scientific">Setaria italica</name>
    <name type="common">Foxtail millet</name>
    <name type="synonym">Panicum italicum</name>
    <dbReference type="NCBI Taxonomy" id="4555"/>
    <lineage>
        <taxon>Eukaryota</taxon>
        <taxon>Viridiplantae</taxon>
        <taxon>Streptophyta</taxon>
        <taxon>Embryophyta</taxon>
        <taxon>Tracheophyta</taxon>
        <taxon>Spermatophyta</taxon>
        <taxon>Magnoliopsida</taxon>
        <taxon>Liliopsida</taxon>
        <taxon>Poales</taxon>
        <taxon>Poaceae</taxon>
        <taxon>PACMAD clade</taxon>
        <taxon>Panicoideae</taxon>
        <taxon>Panicodae</taxon>
        <taxon>Paniceae</taxon>
        <taxon>Cenchrinae</taxon>
        <taxon>Setaria</taxon>
    </lineage>
</organism>
<keyword evidence="2" id="KW-1185">Reference proteome</keyword>
<evidence type="ECO:0000313" key="1">
    <source>
        <dbReference type="EnsemblPlants" id="KQK97824"/>
    </source>
</evidence>
<proteinExistence type="predicted"/>
<dbReference type="AlphaFoldDB" id="K3YFU3"/>
<dbReference type="Proteomes" id="UP000004995">
    <property type="component" value="Unassembled WGS sequence"/>
</dbReference>
<accession>K3YFU3</accession>
<dbReference type="EMBL" id="AGNK02004404">
    <property type="status" value="NOT_ANNOTATED_CDS"/>
    <property type="molecule type" value="Genomic_DNA"/>
</dbReference>
<name>K3YFU3_SETIT</name>
<dbReference type="HOGENOM" id="CLU_3090903_0_0_1"/>
<dbReference type="Gramene" id="KQK97824">
    <property type="protein sequence ID" value="KQK97824"/>
    <property type="gene ID" value="SETIT_013111mg"/>
</dbReference>
<reference evidence="1" key="2">
    <citation type="submission" date="2018-08" db="UniProtKB">
        <authorList>
            <consortium name="EnsemblPlants"/>
        </authorList>
    </citation>
    <scope>IDENTIFICATION</scope>
    <source>
        <strain evidence="1">Yugu1</strain>
    </source>
</reference>
<dbReference type="EnsemblPlants" id="KQK97824">
    <property type="protein sequence ID" value="KQK97824"/>
    <property type="gene ID" value="SETIT_013111mg"/>
</dbReference>